<dbReference type="PANTHER" id="PTHR31430:SF4">
    <property type="entry name" value="RING-TYPE DOMAIN-CONTAINING PROTEIN"/>
    <property type="match status" value="1"/>
</dbReference>
<protein>
    <submittedName>
        <fullName evidence="1">Uncharacterized protein</fullName>
    </submittedName>
</protein>
<organism evidence="1 2">
    <name type="scientific">Ancylostoma duodenale</name>
    <dbReference type="NCBI Taxonomy" id="51022"/>
    <lineage>
        <taxon>Eukaryota</taxon>
        <taxon>Metazoa</taxon>
        <taxon>Ecdysozoa</taxon>
        <taxon>Nematoda</taxon>
        <taxon>Chromadorea</taxon>
        <taxon>Rhabditida</taxon>
        <taxon>Rhabditina</taxon>
        <taxon>Rhabditomorpha</taxon>
        <taxon>Strongyloidea</taxon>
        <taxon>Ancylostomatidae</taxon>
        <taxon>Ancylostomatinae</taxon>
        <taxon>Ancylostoma</taxon>
    </lineage>
</organism>
<gene>
    <name evidence="1" type="ORF">ANCDUO_10065</name>
</gene>
<dbReference type="OrthoDB" id="5844608at2759"/>
<evidence type="ECO:0000313" key="1">
    <source>
        <dbReference type="EMBL" id="KIH59693.1"/>
    </source>
</evidence>
<dbReference type="AlphaFoldDB" id="A0A0C2CS75"/>
<sequence length="203" mass="22098">MPLSTTSRTSTIGSFNISATKEAEGKKAIGAAVVLPRLIQCDGACNTWAPEDYIIQFGLCDHNICFRCYENEESIALTNDGTRGCCNKECVARAKAELALRTPTLSPKSSANIALGSSSRYRTYPGTRKKANLQRSVAKQAATQATQLKKAGGKGWKWSVQDENSDVSFLGDYDDARLQEMAENMRSAAIEDASQSARERQIC</sequence>
<name>A0A0C2CS75_9BILA</name>
<keyword evidence="2" id="KW-1185">Reference proteome</keyword>
<accession>A0A0C2CS75</accession>
<dbReference type="PANTHER" id="PTHR31430">
    <property type="entry name" value="PROTEIN CBG22332-RELATED"/>
    <property type="match status" value="1"/>
</dbReference>
<dbReference type="Proteomes" id="UP000054047">
    <property type="component" value="Unassembled WGS sequence"/>
</dbReference>
<reference evidence="1 2" key="1">
    <citation type="submission" date="2013-12" db="EMBL/GenBank/DDBJ databases">
        <title>Draft genome of the parsitic nematode Ancylostoma duodenale.</title>
        <authorList>
            <person name="Mitreva M."/>
        </authorList>
    </citation>
    <scope>NUCLEOTIDE SEQUENCE [LARGE SCALE GENOMIC DNA]</scope>
    <source>
        <strain evidence="1 2">Zhejiang</strain>
    </source>
</reference>
<proteinExistence type="predicted"/>
<evidence type="ECO:0000313" key="2">
    <source>
        <dbReference type="Proteomes" id="UP000054047"/>
    </source>
</evidence>
<dbReference type="EMBL" id="KN731691">
    <property type="protein sequence ID" value="KIH59693.1"/>
    <property type="molecule type" value="Genomic_DNA"/>
</dbReference>